<evidence type="ECO:0000313" key="2">
    <source>
        <dbReference type="EMBL" id="KAJ3262478.1"/>
    </source>
</evidence>
<comment type="caution">
    <text evidence="2">The sequence shown here is derived from an EMBL/GenBank/DDBJ whole genome shotgun (WGS) entry which is preliminary data.</text>
</comment>
<dbReference type="EMBL" id="JADGKB010000001">
    <property type="protein sequence ID" value="KAJ3262478.1"/>
    <property type="molecule type" value="Genomic_DNA"/>
</dbReference>
<keyword evidence="1" id="KW-0812">Transmembrane</keyword>
<evidence type="ECO:0000256" key="1">
    <source>
        <dbReference type="SAM" id="Phobius"/>
    </source>
</evidence>
<organism evidence="2 3">
    <name type="scientific">Boothiomyces macroporosus</name>
    <dbReference type="NCBI Taxonomy" id="261099"/>
    <lineage>
        <taxon>Eukaryota</taxon>
        <taxon>Fungi</taxon>
        <taxon>Fungi incertae sedis</taxon>
        <taxon>Chytridiomycota</taxon>
        <taxon>Chytridiomycota incertae sedis</taxon>
        <taxon>Chytridiomycetes</taxon>
        <taxon>Rhizophydiales</taxon>
        <taxon>Terramycetaceae</taxon>
        <taxon>Boothiomyces</taxon>
    </lineage>
</organism>
<evidence type="ECO:0000313" key="3">
    <source>
        <dbReference type="Proteomes" id="UP001210925"/>
    </source>
</evidence>
<reference evidence="2" key="1">
    <citation type="submission" date="2020-05" db="EMBL/GenBank/DDBJ databases">
        <title>Phylogenomic resolution of chytrid fungi.</title>
        <authorList>
            <person name="Stajich J.E."/>
            <person name="Amses K."/>
            <person name="Simmons R."/>
            <person name="Seto K."/>
            <person name="Myers J."/>
            <person name="Bonds A."/>
            <person name="Quandt C.A."/>
            <person name="Barry K."/>
            <person name="Liu P."/>
            <person name="Grigoriev I."/>
            <person name="Longcore J.E."/>
            <person name="James T.Y."/>
        </authorList>
    </citation>
    <scope>NUCLEOTIDE SEQUENCE</scope>
    <source>
        <strain evidence="2">PLAUS21</strain>
    </source>
</reference>
<sequence>MLISQLYYHPLGLQDILATSKKSPKLKGGAQISPLTPFIWQAKKQIRKIAKESPITFIQIGLGITIHLISLTTLISPTKLLFHSKLLENPANSYRVLTSFLVLGTTLFDVGKRSLSLFYTQAPLEAMFDQPLKPPGRYPEEEDDEKFVLGKPNFRFLTMQLMMMGMIVSIETLVFPNFNLTKKGGIIKVFPYTLYPILEHAIQWMWAMCTDERQTVAIAGFIRLEPVLVPLAMWALSGFDNGVSLLKGLAVAVSVGQVLQIKRWNGEDAVSWFAYISKSWYKWTRKQIDIMQSK</sequence>
<feature type="transmembrane region" description="Helical" evidence="1">
    <location>
        <begin position="156"/>
        <end position="175"/>
    </location>
</feature>
<accession>A0AAD5Y6K9</accession>
<feature type="transmembrane region" description="Helical" evidence="1">
    <location>
        <begin position="54"/>
        <end position="74"/>
    </location>
</feature>
<protein>
    <submittedName>
        <fullName evidence="2">Uncharacterized protein</fullName>
    </submittedName>
</protein>
<proteinExistence type="predicted"/>
<keyword evidence="1" id="KW-1133">Transmembrane helix</keyword>
<dbReference type="AlphaFoldDB" id="A0AAD5Y6K9"/>
<gene>
    <name evidence="2" type="ORF">HK103_000007</name>
</gene>
<keyword evidence="3" id="KW-1185">Reference proteome</keyword>
<keyword evidence="1" id="KW-0472">Membrane</keyword>
<name>A0AAD5Y6K9_9FUNG</name>
<dbReference type="Proteomes" id="UP001210925">
    <property type="component" value="Unassembled WGS sequence"/>
</dbReference>